<evidence type="ECO:0000256" key="7">
    <source>
        <dbReference type="ARBA" id="ARBA00023015"/>
    </source>
</evidence>
<dbReference type="EMBL" id="KY426861">
    <property type="protein sequence ID" value="AUS89394.1"/>
    <property type="molecule type" value="mRNA"/>
</dbReference>
<feature type="domain" description="BZIP" evidence="16">
    <location>
        <begin position="234"/>
        <end position="294"/>
    </location>
</feature>
<feature type="region of interest" description="Disordered" evidence="14">
    <location>
        <begin position="511"/>
        <end position="555"/>
    </location>
</feature>
<dbReference type="PANTHER" id="PTHR47416:SF3">
    <property type="entry name" value="BZIP TRANSCRIPTION FACTOR 17-RELATED"/>
    <property type="match status" value="1"/>
</dbReference>
<keyword evidence="12" id="KW-0539">Nucleus</keyword>
<dbReference type="InterPro" id="IPR004827">
    <property type="entry name" value="bZIP"/>
</dbReference>
<sequence>MEENPISYDPQISNPNPNNDEHHDHIGLPIPPLDHDLLAGDLNFSGTGDEDNDVFPFDDVNFDFTFDDLTFADDLLLEPLSDISQQSLSPNSDENPNLTPRVYDCSSEESNCAKSNCNSPKFGSSKSHSNSGVSHDSGNNSDKDVSSSSFVHNNDNSRSNCDDDKDVIDEKLVKVEDEVKVKVKCMPKRKKEHELEESHVEGRTSKFRKSSCSSESGATSFDFGNGNGNEGDEDEKRKARLMRNRESAQLSRQRKKQYVEELEEKVRAMHSTITDLNSKISYVMSENASLRHQLSGGAVGGPPPPPGMYPMVPMPYPWMPCPPPYTVKPQGSHVPLVPIPRLKPQQPVSAPKVSKKSDGKKSEGKGKATTKKVVSVSLLGLLFFFVFFGGLVPMVNVRYGGGFGEQRGTVLMVGNHVERTGYRGGMGVSDGKFGHGRVLQQSNSSSGSDGGSSMGNSSEPLVASLYVPRNDKMVKIDGNLIIHSVLASEKAMASETDSGVKTSEETSLAIAGSYPPYPIPGSGRSSGRHPHHDTGRQRALGSGSSGDSKTSGSDGKLQQWFREGLAGPMLSSGMCTEVFQFDVSPAPGSIVPATSVSNTSSERRQNSTRPNKPRNRRILHGRPIPLDGHTLNVTDEHVQPHEQNDGLQSNKSQSSMVVSVLVDPREAGDGDGEGVIRSKTLSRIFVVVLIDSVKYVTYSCMLPFMGSGTHLVTT</sequence>
<name>A0A2I7ZAR2_SESPO</name>
<evidence type="ECO:0000256" key="11">
    <source>
        <dbReference type="ARBA" id="ARBA00023180"/>
    </source>
</evidence>
<evidence type="ECO:0000259" key="16">
    <source>
        <dbReference type="PROSITE" id="PS50217"/>
    </source>
</evidence>
<keyword evidence="7" id="KW-0805">Transcription regulation</keyword>
<proteinExistence type="evidence at transcript level"/>
<feature type="region of interest" description="Disordered" evidence="14">
    <location>
        <begin position="590"/>
        <end position="631"/>
    </location>
</feature>
<evidence type="ECO:0000256" key="3">
    <source>
        <dbReference type="ARBA" id="ARBA00007163"/>
    </source>
</evidence>
<dbReference type="SMART" id="SM00338">
    <property type="entry name" value="BRLZ"/>
    <property type="match status" value="1"/>
</dbReference>
<feature type="region of interest" description="Disordered" evidence="14">
    <location>
        <begin position="1"/>
        <end position="32"/>
    </location>
</feature>
<dbReference type="InterPro" id="IPR046347">
    <property type="entry name" value="bZIP_sf"/>
</dbReference>
<dbReference type="GO" id="GO:0005789">
    <property type="term" value="C:endoplasmic reticulum membrane"/>
    <property type="evidence" value="ECO:0007669"/>
    <property type="project" value="UniProtKB-SubCell"/>
</dbReference>
<evidence type="ECO:0000256" key="8">
    <source>
        <dbReference type="ARBA" id="ARBA00023125"/>
    </source>
</evidence>
<feature type="compositionally biased region" description="Low complexity" evidence="14">
    <location>
        <begin position="118"/>
        <end position="140"/>
    </location>
</feature>
<dbReference type="Pfam" id="PF00170">
    <property type="entry name" value="bZIP_1"/>
    <property type="match status" value="1"/>
</dbReference>
<comment type="similarity">
    <text evidence="3">Belongs to the bZIP family.</text>
</comment>
<feature type="region of interest" description="Disordered" evidence="14">
    <location>
        <begin position="432"/>
        <end position="456"/>
    </location>
</feature>
<feature type="region of interest" description="Disordered" evidence="14">
    <location>
        <begin position="336"/>
        <end position="369"/>
    </location>
</feature>
<comment type="subunit">
    <text evidence="13">Interacts with BZIP28.</text>
</comment>
<dbReference type="GO" id="GO:0003700">
    <property type="term" value="F:DNA-binding transcription factor activity"/>
    <property type="evidence" value="ECO:0007669"/>
    <property type="project" value="InterPro"/>
</dbReference>
<evidence type="ECO:0000256" key="13">
    <source>
        <dbReference type="ARBA" id="ARBA00065888"/>
    </source>
</evidence>
<evidence type="ECO:0000256" key="5">
    <source>
        <dbReference type="ARBA" id="ARBA00022824"/>
    </source>
</evidence>
<feature type="compositionally biased region" description="Low complexity" evidence="14">
    <location>
        <begin position="541"/>
        <end position="555"/>
    </location>
</feature>
<feature type="compositionally biased region" description="Basic and acidic residues" evidence="14">
    <location>
        <begin position="192"/>
        <end position="204"/>
    </location>
</feature>
<evidence type="ECO:0000256" key="9">
    <source>
        <dbReference type="ARBA" id="ARBA00023136"/>
    </source>
</evidence>
<dbReference type="GO" id="GO:0006950">
    <property type="term" value="P:response to stress"/>
    <property type="evidence" value="ECO:0007669"/>
    <property type="project" value="UniProtKB-ARBA"/>
</dbReference>
<feature type="region of interest" description="Disordered" evidence="14">
    <location>
        <begin position="85"/>
        <end position="104"/>
    </location>
</feature>
<evidence type="ECO:0000256" key="10">
    <source>
        <dbReference type="ARBA" id="ARBA00023163"/>
    </source>
</evidence>
<keyword evidence="4 15" id="KW-0812">Transmembrane</keyword>
<keyword evidence="6 15" id="KW-1133">Transmembrane helix</keyword>
<keyword evidence="11" id="KW-0325">Glycoprotein</keyword>
<evidence type="ECO:0000256" key="15">
    <source>
        <dbReference type="SAM" id="Phobius"/>
    </source>
</evidence>
<evidence type="ECO:0000256" key="12">
    <source>
        <dbReference type="ARBA" id="ARBA00023242"/>
    </source>
</evidence>
<feature type="compositionally biased region" description="Low complexity" evidence="14">
    <location>
        <begin position="210"/>
        <end position="224"/>
    </location>
</feature>
<dbReference type="GO" id="GO:0005634">
    <property type="term" value="C:nucleus"/>
    <property type="evidence" value="ECO:0007669"/>
    <property type="project" value="UniProtKB-SubCell"/>
</dbReference>
<evidence type="ECO:0000313" key="17">
    <source>
        <dbReference type="EMBL" id="AUS89394.1"/>
    </source>
</evidence>
<feature type="region of interest" description="Disordered" evidence="14">
    <location>
        <begin position="186"/>
        <end position="252"/>
    </location>
</feature>
<evidence type="ECO:0000256" key="14">
    <source>
        <dbReference type="SAM" id="MobiDB-lite"/>
    </source>
</evidence>
<keyword evidence="8" id="KW-0238">DNA-binding</keyword>
<organism evidence="17">
    <name type="scientific">Sesuvium portulacastrum</name>
    <name type="common">Shoreline sea purslane</name>
    <name type="synonym">Portulaca portulacastrum</name>
    <dbReference type="NCBI Taxonomy" id="221166"/>
    <lineage>
        <taxon>Eukaryota</taxon>
        <taxon>Viridiplantae</taxon>
        <taxon>Streptophyta</taxon>
        <taxon>Embryophyta</taxon>
        <taxon>Tracheophyta</taxon>
        <taxon>Spermatophyta</taxon>
        <taxon>Magnoliopsida</taxon>
        <taxon>eudicotyledons</taxon>
        <taxon>Gunneridae</taxon>
        <taxon>Pentapetalae</taxon>
        <taxon>Caryophyllales</taxon>
        <taxon>Aizoaceae</taxon>
        <taxon>Sesuvium</taxon>
    </lineage>
</organism>
<accession>A0A2I7ZAR2</accession>
<feature type="compositionally biased region" description="Basic residues" evidence="14">
    <location>
        <begin position="611"/>
        <end position="620"/>
    </location>
</feature>
<keyword evidence="5" id="KW-0256">Endoplasmic reticulum</keyword>
<feature type="transmembrane region" description="Helical" evidence="15">
    <location>
        <begin position="373"/>
        <end position="397"/>
    </location>
</feature>
<dbReference type="Gene3D" id="1.20.5.170">
    <property type="match status" value="1"/>
</dbReference>
<reference evidence="17" key="1">
    <citation type="submission" date="2017-01" db="EMBL/GenBank/DDBJ databases">
        <title>Integrating RNA transcriptome wide and microRNA analyses for the identification of molecular regulators associated with high salt tolerance in Sesuvium portulacastrum (L.).</title>
        <authorList>
            <person name="Nikalje G.C."/>
            <person name="Srivastava A.K."/>
            <person name="Sablok G."/>
            <person name="Nikam T.D."/>
            <person name="Suprasanna P."/>
        </authorList>
    </citation>
    <scope>NUCLEOTIDE SEQUENCE</scope>
</reference>
<dbReference type="SUPFAM" id="SSF57959">
    <property type="entry name" value="Leucine zipper domain"/>
    <property type="match status" value="1"/>
</dbReference>
<protein>
    <submittedName>
        <fullName evidence="17">Basic-leucine zipper transcription factor family protein</fullName>
    </submittedName>
</protein>
<feature type="region of interest" description="Disordered" evidence="14">
    <location>
        <begin position="109"/>
        <end position="167"/>
    </location>
</feature>
<evidence type="ECO:0000256" key="1">
    <source>
        <dbReference type="ARBA" id="ARBA00004123"/>
    </source>
</evidence>
<comment type="subcellular location">
    <subcellularLocation>
        <location evidence="2">Endoplasmic reticulum membrane</location>
        <topology evidence="2">Single-pass membrane protein</topology>
    </subcellularLocation>
    <subcellularLocation>
        <location evidence="1">Nucleus</location>
    </subcellularLocation>
</comment>
<evidence type="ECO:0000256" key="6">
    <source>
        <dbReference type="ARBA" id="ARBA00022989"/>
    </source>
</evidence>
<dbReference type="PROSITE" id="PS50217">
    <property type="entry name" value="BZIP"/>
    <property type="match status" value="1"/>
</dbReference>
<evidence type="ECO:0000256" key="2">
    <source>
        <dbReference type="ARBA" id="ARBA00004389"/>
    </source>
</evidence>
<feature type="compositionally biased region" description="Basic and acidic residues" evidence="14">
    <location>
        <begin position="355"/>
        <end position="366"/>
    </location>
</feature>
<dbReference type="GO" id="GO:0003677">
    <property type="term" value="F:DNA binding"/>
    <property type="evidence" value="ECO:0007669"/>
    <property type="project" value="UniProtKB-KW"/>
</dbReference>
<feature type="compositionally biased region" description="Polar residues" evidence="14">
    <location>
        <begin position="85"/>
        <end position="98"/>
    </location>
</feature>
<dbReference type="CDD" id="cd14704">
    <property type="entry name" value="bZIP_HY5-like"/>
    <property type="match status" value="1"/>
</dbReference>
<keyword evidence="10" id="KW-0804">Transcription</keyword>
<keyword evidence="9 15" id="KW-0472">Membrane</keyword>
<dbReference type="FunFam" id="1.20.5.170:FF:000085">
    <property type="entry name" value="bZIP transcription factor 49"/>
    <property type="match status" value="1"/>
</dbReference>
<feature type="compositionally biased region" description="Low complexity" evidence="14">
    <location>
        <begin position="511"/>
        <end position="525"/>
    </location>
</feature>
<dbReference type="AlphaFoldDB" id="A0A2I7ZAR2"/>
<dbReference type="PANTHER" id="PTHR47416">
    <property type="entry name" value="BASIC-LEUCINE ZIPPER TRANSCRIPTION FACTOR F-RELATED"/>
    <property type="match status" value="1"/>
</dbReference>
<evidence type="ECO:0000256" key="4">
    <source>
        <dbReference type="ARBA" id="ARBA00022692"/>
    </source>
</evidence>